<evidence type="ECO:0000313" key="2">
    <source>
        <dbReference type="Proteomes" id="UP000298493"/>
    </source>
</evidence>
<name>A0A4Z1PL53_9PEZI</name>
<dbReference type="AlphaFoldDB" id="A0A4Z1PL53"/>
<reference evidence="1 2" key="1">
    <citation type="submission" date="2019-04" db="EMBL/GenBank/DDBJ databases">
        <title>High contiguity whole genome sequence and gene annotation resource for two Venturia nashicola isolates.</title>
        <authorList>
            <person name="Prokchorchik M."/>
            <person name="Won K."/>
            <person name="Lee Y."/>
            <person name="Choi E.D."/>
            <person name="Segonzac C."/>
            <person name="Sohn K.H."/>
        </authorList>
    </citation>
    <scope>NUCLEOTIDE SEQUENCE [LARGE SCALE GENOMIC DNA]</scope>
    <source>
        <strain evidence="1 2">PRI2</strain>
    </source>
</reference>
<evidence type="ECO:0000313" key="1">
    <source>
        <dbReference type="EMBL" id="TID24210.1"/>
    </source>
</evidence>
<proteinExistence type="predicted"/>
<dbReference type="Proteomes" id="UP000298493">
    <property type="component" value="Unassembled WGS sequence"/>
</dbReference>
<organism evidence="1 2">
    <name type="scientific">Venturia nashicola</name>
    <dbReference type="NCBI Taxonomy" id="86259"/>
    <lineage>
        <taxon>Eukaryota</taxon>
        <taxon>Fungi</taxon>
        <taxon>Dikarya</taxon>
        <taxon>Ascomycota</taxon>
        <taxon>Pezizomycotina</taxon>
        <taxon>Dothideomycetes</taxon>
        <taxon>Pleosporomycetidae</taxon>
        <taxon>Venturiales</taxon>
        <taxon>Venturiaceae</taxon>
        <taxon>Venturia</taxon>
    </lineage>
</organism>
<comment type="caution">
    <text evidence="1">The sequence shown here is derived from an EMBL/GenBank/DDBJ whole genome shotgun (WGS) entry which is preliminary data.</text>
</comment>
<keyword evidence="2" id="KW-1185">Reference proteome</keyword>
<dbReference type="EMBL" id="SNSC02000005">
    <property type="protein sequence ID" value="TID24210.1"/>
    <property type="molecule type" value="Genomic_DNA"/>
</dbReference>
<gene>
    <name evidence="1" type="ORF">E6O75_ATG02575</name>
</gene>
<sequence>MTDPISIPLTRNRYYIPDGPLAGSTIHPSPSKFRYATITSWYRNETGKHWQSNQLDASSSTMPIPTTPHAVTREIREMVARAFDRLEDGEGEEVVGIDTEKVGDVEGEEVKGVTQKAVCCVITYSGDRGRGKWAVEDGVRVVDCEGVGAQCVRNLCHFLPGVLEELGIE</sequence>
<accession>A0A4Z1PL53</accession>
<protein>
    <submittedName>
        <fullName evidence="1">Uncharacterized protein</fullName>
    </submittedName>
</protein>